<gene>
    <name evidence="2" type="ORF">ACFOZ9_12595</name>
</gene>
<dbReference type="SMART" id="SM00028">
    <property type="entry name" value="TPR"/>
    <property type="match status" value="3"/>
</dbReference>
<proteinExistence type="predicted"/>
<dbReference type="Pfam" id="PF13428">
    <property type="entry name" value="TPR_14"/>
    <property type="match status" value="1"/>
</dbReference>
<dbReference type="InterPro" id="IPR019734">
    <property type="entry name" value="TPR_rpt"/>
</dbReference>
<evidence type="ECO:0000256" key="1">
    <source>
        <dbReference type="SAM" id="SignalP"/>
    </source>
</evidence>
<evidence type="ECO:0000313" key="3">
    <source>
        <dbReference type="Proteomes" id="UP001595998"/>
    </source>
</evidence>
<protein>
    <submittedName>
        <fullName evidence="2">Tetratricopeptide repeat protein</fullName>
    </submittedName>
</protein>
<evidence type="ECO:0000313" key="2">
    <source>
        <dbReference type="EMBL" id="MFC4427049.1"/>
    </source>
</evidence>
<dbReference type="InterPro" id="IPR011990">
    <property type="entry name" value="TPR-like_helical_dom_sf"/>
</dbReference>
<feature type="signal peptide" evidence="1">
    <location>
        <begin position="1"/>
        <end position="19"/>
    </location>
</feature>
<accession>A0ABV8XQ87</accession>
<comment type="caution">
    <text evidence="2">The sequence shown here is derived from an EMBL/GenBank/DDBJ whole genome shotgun (WGS) entry which is preliminary data.</text>
</comment>
<dbReference type="Gene3D" id="1.25.40.10">
    <property type="entry name" value="Tetratricopeptide repeat domain"/>
    <property type="match status" value="2"/>
</dbReference>
<dbReference type="Proteomes" id="UP001595998">
    <property type="component" value="Unassembled WGS sequence"/>
</dbReference>
<dbReference type="PANTHER" id="PTHR12558:SF13">
    <property type="entry name" value="CELL DIVISION CYCLE PROTEIN 27 HOMOLOG"/>
    <property type="match status" value="1"/>
</dbReference>
<organism evidence="2 3">
    <name type="scientific">Deinococcus navajonensis</name>
    <dbReference type="NCBI Taxonomy" id="309884"/>
    <lineage>
        <taxon>Bacteria</taxon>
        <taxon>Thermotogati</taxon>
        <taxon>Deinococcota</taxon>
        <taxon>Deinococci</taxon>
        <taxon>Deinococcales</taxon>
        <taxon>Deinococcaceae</taxon>
        <taxon>Deinococcus</taxon>
    </lineage>
</organism>
<keyword evidence="1" id="KW-0732">Signal</keyword>
<dbReference type="RefSeq" id="WP_380040149.1">
    <property type="nucleotide sequence ID" value="NZ_JBHSEH010000016.1"/>
</dbReference>
<keyword evidence="3" id="KW-1185">Reference proteome</keyword>
<dbReference type="EMBL" id="JBHSEH010000016">
    <property type="protein sequence ID" value="MFC4427049.1"/>
    <property type="molecule type" value="Genomic_DNA"/>
</dbReference>
<dbReference type="SUPFAM" id="SSF48452">
    <property type="entry name" value="TPR-like"/>
    <property type="match status" value="1"/>
</dbReference>
<dbReference type="Pfam" id="PF14559">
    <property type="entry name" value="TPR_19"/>
    <property type="match status" value="1"/>
</dbReference>
<dbReference type="PANTHER" id="PTHR12558">
    <property type="entry name" value="CELL DIVISION CYCLE 16,23,27"/>
    <property type="match status" value="1"/>
</dbReference>
<sequence>MLPRSLALIAAGLVLTATAALCSVAVRGYAADRARDQAEALRGDGDYDQAWRALEGALRIAPRSAELWTELGQTYRAAWFFRLKPELLTSALQAYERAAQLSPLSAAPRAELARTLVLAGAYREADRAFIRALANDPRNPGLLVDRAQTLEKLGQPGDALKVYRAAAHIKPNEYSQAAEQRLRSSP</sequence>
<feature type="chain" id="PRO_5046045495" evidence="1">
    <location>
        <begin position="20"/>
        <end position="186"/>
    </location>
</feature>
<reference evidence="3" key="1">
    <citation type="journal article" date="2019" name="Int. J. Syst. Evol. Microbiol.">
        <title>The Global Catalogue of Microorganisms (GCM) 10K type strain sequencing project: providing services to taxonomists for standard genome sequencing and annotation.</title>
        <authorList>
            <consortium name="The Broad Institute Genomics Platform"/>
            <consortium name="The Broad Institute Genome Sequencing Center for Infectious Disease"/>
            <person name="Wu L."/>
            <person name="Ma J."/>
        </authorList>
    </citation>
    <scope>NUCLEOTIDE SEQUENCE [LARGE SCALE GENOMIC DNA]</scope>
    <source>
        <strain evidence="3">CCUG 56029</strain>
    </source>
</reference>
<name>A0ABV8XQ87_9DEIO</name>